<keyword evidence="3" id="KW-0808">Transferase</keyword>
<comment type="similarity">
    <text evidence="1">Belongs to the glycosyltransferase 2 family. WaaE/KdtX subfamily.</text>
</comment>
<reference evidence="3 4" key="1">
    <citation type="submission" date="2018-04" db="EMBL/GenBank/DDBJ databases">
        <title>Genomic Encyclopedia of Archaeal and Bacterial Type Strains, Phase II (KMG-II): from individual species to whole genera.</title>
        <authorList>
            <person name="Goeker M."/>
        </authorList>
    </citation>
    <scope>NUCLEOTIDE SEQUENCE [LARGE SCALE GENOMIC DNA]</scope>
    <source>
        <strain evidence="3 4">DSM 23082</strain>
    </source>
</reference>
<proteinExistence type="inferred from homology"/>
<dbReference type="EMBL" id="QBKQ01000001">
    <property type="protein sequence ID" value="PTX45343.1"/>
    <property type="molecule type" value="Genomic_DNA"/>
</dbReference>
<organism evidence="3 4">
    <name type="scientific">Christiangramia gaetbulicola</name>
    <dbReference type="NCBI Taxonomy" id="703340"/>
    <lineage>
        <taxon>Bacteria</taxon>
        <taxon>Pseudomonadati</taxon>
        <taxon>Bacteroidota</taxon>
        <taxon>Flavobacteriia</taxon>
        <taxon>Flavobacteriales</taxon>
        <taxon>Flavobacteriaceae</taxon>
        <taxon>Christiangramia</taxon>
    </lineage>
</organism>
<dbReference type="RefSeq" id="WP_108171220.1">
    <property type="nucleotide sequence ID" value="NZ_QBKQ01000001.1"/>
</dbReference>
<gene>
    <name evidence="3" type="ORF">C8P64_1338</name>
</gene>
<accession>A0A2T6ANF3</accession>
<evidence type="ECO:0000313" key="4">
    <source>
        <dbReference type="Proteomes" id="UP000244174"/>
    </source>
</evidence>
<sequence length="277" mass="32863">MVSVVILTKNEERDLARCLESLKWSNDVHVLDSGSVDQTIKIALDYNAKVSKHKFESFGQQRNFALEHIDFKNEWILFLDADEVVTKEFKEDLISSILEADDETVGFYCCWKMMLEDRWLKYCDNFPKWQFRVLKKGKAEFTDFGHGQKEGRVDGKLEYIKEPYLHYSFSKGWTQWIERHNKYSSQEAEARLDNCPPFRNIFNKHSSTRNPALKSWLIKVPGWPLLRFLHAYFFNLGFLEGSPGFIYCTNMAYHEFLISIKMRELKRKKRQVELKTI</sequence>
<evidence type="ECO:0000259" key="2">
    <source>
        <dbReference type="Pfam" id="PF00535"/>
    </source>
</evidence>
<dbReference type="SUPFAM" id="SSF53448">
    <property type="entry name" value="Nucleotide-diphospho-sugar transferases"/>
    <property type="match status" value="1"/>
</dbReference>
<dbReference type="Proteomes" id="UP000244174">
    <property type="component" value="Unassembled WGS sequence"/>
</dbReference>
<feature type="domain" description="Glycosyltransferase 2-like" evidence="2">
    <location>
        <begin position="3"/>
        <end position="105"/>
    </location>
</feature>
<dbReference type="AlphaFoldDB" id="A0A2T6ANF3"/>
<dbReference type="Pfam" id="PF00535">
    <property type="entry name" value="Glycos_transf_2"/>
    <property type="match status" value="1"/>
</dbReference>
<name>A0A2T6ANF3_9FLAO</name>
<keyword evidence="4" id="KW-1185">Reference proteome</keyword>
<dbReference type="InterPro" id="IPR029044">
    <property type="entry name" value="Nucleotide-diphossugar_trans"/>
</dbReference>
<dbReference type="InterPro" id="IPR001173">
    <property type="entry name" value="Glyco_trans_2-like"/>
</dbReference>
<evidence type="ECO:0000313" key="3">
    <source>
        <dbReference type="EMBL" id="PTX45343.1"/>
    </source>
</evidence>
<dbReference type="GO" id="GO:0016740">
    <property type="term" value="F:transferase activity"/>
    <property type="evidence" value="ECO:0007669"/>
    <property type="project" value="UniProtKB-KW"/>
</dbReference>
<protein>
    <submittedName>
        <fullName evidence="3">Glycosyltransferase involved in cell wall biosynthesis</fullName>
    </submittedName>
</protein>
<dbReference type="PANTHER" id="PTHR43630:SF2">
    <property type="entry name" value="GLYCOSYLTRANSFERASE"/>
    <property type="match status" value="1"/>
</dbReference>
<comment type="caution">
    <text evidence="3">The sequence shown here is derived from an EMBL/GenBank/DDBJ whole genome shotgun (WGS) entry which is preliminary data.</text>
</comment>
<dbReference type="Gene3D" id="3.90.550.10">
    <property type="entry name" value="Spore Coat Polysaccharide Biosynthesis Protein SpsA, Chain A"/>
    <property type="match status" value="1"/>
</dbReference>
<dbReference type="CDD" id="cd02511">
    <property type="entry name" value="Beta4Glucosyltransferase"/>
    <property type="match status" value="1"/>
</dbReference>
<dbReference type="PANTHER" id="PTHR43630">
    <property type="entry name" value="POLY-BETA-1,6-N-ACETYL-D-GLUCOSAMINE SYNTHASE"/>
    <property type="match status" value="1"/>
</dbReference>
<dbReference type="OrthoDB" id="9815923at2"/>
<evidence type="ECO:0000256" key="1">
    <source>
        <dbReference type="ARBA" id="ARBA00038494"/>
    </source>
</evidence>